<sequence>MHTVRRSLQTPDPDEPYLIEGPNATEMKDMINQAISSGNYYKLYNEAIEILKAWEHTDDVNRIKQAAFSCKILKVTWPYYKLVNRGFLNAKIKALNTLREKLLRGIDPEVKEREFIMAICGGLYDEWLEAIRWQAERATRITLQ</sequence>
<keyword evidence="2" id="KW-1185">Reference proteome</keyword>
<evidence type="ECO:0000313" key="2">
    <source>
        <dbReference type="Proteomes" id="UP000750502"/>
    </source>
</evidence>
<dbReference type="Proteomes" id="UP000750502">
    <property type="component" value="Unassembled WGS sequence"/>
</dbReference>
<dbReference type="OrthoDB" id="5069851at2759"/>
<reference evidence="1" key="2">
    <citation type="submission" date="2020-10" db="EMBL/GenBank/DDBJ databases">
        <authorList>
            <person name="Peck L.D."/>
            <person name="Nowell R.W."/>
            <person name="Flood J."/>
            <person name="Ryan M.J."/>
            <person name="Barraclough T.G."/>
        </authorList>
    </citation>
    <scope>NUCLEOTIDE SEQUENCE</scope>
    <source>
        <strain evidence="1">IMI 127659i</strain>
    </source>
</reference>
<name>A0A9P7L130_9HYPO</name>
<evidence type="ECO:0000313" key="1">
    <source>
        <dbReference type="EMBL" id="KAG5747615.1"/>
    </source>
</evidence>
<reference evidence="1" key="1">
    <citation type="journal article" date="2020" name="bioRxiv">
        <title>Historical genomics reveals the evolutionary mechanisms behind multiple outbreaks of the host-specific coffee wilt pathogen Fusarium xylarioides.</title>
        <authorList>
            <person name="Peck D."/>
            <person name="Nowell R.W."/>
            <person name="Flood J."/>
            <person name="Ryan M.J."/>
            <person name="Barraclough T.G."/>
        </authorList>
    </citation>
    <scope>NUCLEOTIDE SEQUENCE</scope>
    <source>
        <strain evidence="1">IMI 127659i</strain>
    </source>
</reference>
<dbReference type="EMBL" id="JADFTT010002520">
    <property type="protein sequence ID" value="KAG5747615.1"/>
    <property type="molecule type" value="Genomic_DNA"/>
</dbReference>
<dbReference type="AlphaFoldDB" id="A0A9P7L130"/>
<accession>A0A9P7L130</accession>
<gene>
    <name evidence="1" type="ORF">H9Q72_014494</name>
</gene>
<protein>
    <submittedName>
        <fullName evidence="1">Uncharacterized protein</fullName>
    </submittedName>
</protein>
<organism evidence="1 2">
    <name type="scientific">Fusarium xylarioides</name>
    <dbReference type="NCBI Taxonomy" id="221167"/>
    <lineage>
        <taxon>Eukaryota</taxon>
        <taxon>Fungi</taxon>
        <taxon>Dikarya</taxon>
        <taxon>Ascomycota</taxon>
        <taxon>Pezizomycotina</taxon>
        <taxon>Sordariomycetes</taxon>
        <taxon>Hypocreomycetidae</taxon>
        <taxon>Hypocreales</taxon>
        <taxon>Nectriaceae</taxon>
        <taxon>Fusarium</taxon>
        <taxon>Fusarium fujikuroi species complex</taxon>
    </lineage>
</organism>
<proteinExistence type="predicted"/>
<comment type="caution">
    <text evidence="1">The sequence shown here is derived from an EMBL/GenBank/DDBJ whole genome shotgun (WGS) entry which is preliminary data.</text>
</comment>